<organism evidence="19 20">
    <name type="scientific">Nematostella vectensis</name>
    <name type="common">Starlet sea anemone</name>
    <dbReference type="NCBI Taxonomy" id="45351"/>
    <lineage>
        <taxon>Eukaryota</taxon>
        <taxon>Metazoa</taxon>
        <taxon>Cnidaria</taxon>
        <taxon>Anthozoa</taxon>
        <taxon>Hexacorallia</taxon>
        <taxon>Actiniaria</taxon>
        <taxon>Edwardsiidae</taxon>
        <taxon>Nematostella</taxon>
    </lineage>
</organism>
<dbReference type="PhylomeDB" id="A7S8D1"/>
<proteinExistence type="inferred from homology"/>
<evidence type="ECO:0000256" key="1">
    <source>
        <dbReference type="ARBA" id="ARBA00001946"/>
    </source>
</evidence>
<evidence type="ECO:0000256" key="16">
    <source>
        <dbReference type="ARBA" id="ARBA00023136"/>
    </source>
</evidence>
<comment type="subcellular location">
    <subcellularLocation>
        <location evidence="2">Membrane</location>
        <topology evidence="2">Single-pass membrane protein</topology>
    </subcellularLocation>
    <subcellularLocation>
        <location evidence="17">Plastid</location>
        <location evidence="17">Chloroplast outer membrane</location>
    </subcellularLocation>
</comment>
<dbReference type="STRING" id="45351.A7S8D1"/>
<evidence type="ECO:0000256" key="12">
    <source>
        <dbReference type="ARBA" id="ARBA00022842"/>
    </source>
</evidence>
<evidence type="ECO:0000256" key="3">
    <source>
        <dbReference type="ARBA" id="ARBA00008535"/>
    </source>
</evidence>
<keyword evidence="20" id="KW-1185">Reference proteome</keyword>
<comment type="cofactor">
    <cofactor evidence="1">
        <name>Mg(2+)</name>
        <dbReference type="ChEBI" id="CHEBI:18420"/>
    </cofactor>
</comment>
<keyword evidence="9" id="KW-0547">Nucleotide-binding</keyword>
<keyword evidence="7" id="KW-0812">Transmembrane</keyword>
<gene>
    <name evidence="19" type="ORF">NEMVEDRAFT_v1g208361</name>
</gene>
<evidence type="ECO:0000256" key="8">
    <source>
        <dbReference type="ARBA" id="ARBA00022723"/>
    </source>
</evidence>
<keyword evidence="6" id="KW-0934">Plastid</keyword>
<dbReference type="InterPro" id="IPR045058">
    <property type="entry name" value="GIMA/IAN/Toc"/>
</dbReference>
<dbReference type="HOGENOM" id="CLU_812107_0_0_1"/>
<dbReference type="InterPro" id="IPR006703">
    <property type="entry name" value="G_AIG1"/>
</dbReference>
<dbReference type="Pfam" id="PF04548">
    <property type="entry name" value="AIG1"/>
    <property type="match status" value="1"/>
</dbReference>
<dbReference type="Proteomes" id="UP000001593">
    <property type="component" value="Unassembled WGS sequence"/>
</dbReference>
<accession>A7S8D1</accession>
<keyword evidence="16" id="KW-0472">Membrane</keyword>
<protein>
    <recommendedName>
        <fullName evidence="18">AIG1-type G domain-containing protein</fullName>
    </recommendedName>
</protein>
<keyword evidence="11" id="KW-1002">Plastid outer membrane</keyword>
<sequence>MVSRIIDLLTRYYEEDLEDSCRTFKVIVVGRTGVGKSHLVNTLMGEYVVEEGQDLDPCTSTVSKHEKRIGRTRVTVWDSPGLQDGHHEDEVYLNRIKPVLREIDVMLYCIKMDDTRFIENEVNAIRAISSLDRDIWRRTAVILTFANKVRNQEDEIDIDHFRIKKEQWKSKVTNVLMECAVSYYADVPFVPAGHRNRPELPSTDDWVSDFWLEVFRASNPSRRLILMAINQQRLTFGGPQPHPGPEPAAQRYSSGHPLRRYHPYLTHHRSEPGPANIANASVFPPILISEPTQQLFFNLLGEGLKEMGTGVVKGCKEVLGMVEKGVGMVGKGVGKALQWLFD</sequence>
<dbReference type="GO" id="GO:0016787">
    <property type="term" value="F:hydrolase activity"/>
    <property type="evidence" value="ECO:0007669"/>
    <property type="project" value="UniProtKB-KW"/>
</dbReference>
<evidence type="ECO:0000256" key="10">
    <source>
        <dbReference type="ARBA" id="ARBA00022801"/>
    </source>
</evidence>
<name>A7S8D1_NEMVE</name>
<keyword evidence="15" id="KW-0342">GTP-binding</keyword>
<dbReference type="Gene3D" id="3.40.50.300">
    <property type="entry name" value="P-loop containing nucleotide triphosphate hydrolases"/>
    <property type="match status" value="1"/>
</dbReference>
<reference evidence="19 20" key="1">
    <citation type="journal article" date="2007" name="Science">
        <title>Sea anemone genome reveals ancestral eumetazoan gene repertoire and genomic organization.</title>
        <authorList>
            <person name="Putnam N.H."/>
            <person name="Srivastava M."/>
            <person name="Hellsten U."/>
            <person name="Dirks B."/>
            <person name="Chapman J."/>
            <person name="Salamov A."/>
            <person name="Terry A."/>
            <person name="Shapiro H."/>
            <person name="Lindquist E."/>
            <person name="Kapitonov V.V."/>
            <person name="Jurka J."/>
            <person name="Genikhovich G."/>
            <person name="Grigoriev I.V."/>
            <person name="Lucas S.M."/>
            <person name="Steele R.E."/>
            <person name="Finnerty J.R."/>
            <person name="Technau U."/>
            <person name="Martindale M.Q."/>
            <person name="Rokhsar D.S."/>
        </authorList>
    </citation>
    <scope>NUCLEOTIDE SEQUENCE [LARGE SCALE GENOMIC DNA]</scope>
    <source>
        <strain evidence="20">CH2 X CH6</strain>
    </source>
</reference>
<evidence type="ECO:0000256" key="2">
    <source>
        <dbReference type="ARBA" id="ARBA00004167"/>
    </source>
</evidence>
<evidence type="ECO:0000259" key="18">
    <source>
        <dbReference type="Pfam" id="PF04548"/>
    </source>
</evidence>
<dbReference type="PANTHER" id="PTHR10903:SF135">
    <property type="entry name" value="TRANSLOCASE OF CHLOROPLAST 120, CHLOROPLASTIC-RELATED"/>
    <property type="match status" value="1"/>
</dbReference>
<keyword evidence="5" id="KW-0150">Chloroplast</keyword>
<feature type="domain" description="AIG1-type G" evidence="18">
    <location>
        <begin position="25"/>
        <end position="161"/>
    </location>
</feature>
<evidence type="ECO:0000256" key="9">
    <source>
        <dbReference type="ARBA" id="ARBA00022741"/>
    </source>
</evidence>
<dbReference type="FunFam" id="3.40.50.300:FF:004896">
    <property type="entry name" value="P-loop containing nucleoside triphosphate hydrolases superfamily protein"/>
    <property type="match status" value="1"/>
</dbReference>
<dbReference type="InParanoid" id="A7S8D1"/>
<evidence type="ECO:0000256" key="5">
    <source>
        <dbReference type="ARBA" id="ARBA00022528"/>
    </source>
</evidence>
<dbReference type="GO" id="GO:0016020">
    <property type="term" value="C:membrane"/>
    <property type="evidence" value="ECO:0007669"/>
    <property type="project" value="UniProtKB-SubCell"/>
</dbReference>
<evidence type="ECO:0000256" key="11">
    <source>
        <dbReference type="ARBA" id="ARBA00022805"/>
    </source>
</evidence>
<comment type="similarity">
    <text evidence="3">Belongs to the TRAFAC class TrmE-Era-EngA-EngB-Septin-like GTPase superfamily. AIG1/Toc34/Toc159-like paraseptin GTPase family. IAN subfamily.</text>
</comment>
<keyword evidence="8" id="KW-0479">Metal-binding</keyword>
<evidence type="ECO:0000256" key="15">
    <source>
        <dbReference type="ARBA" id="ARBA00023134"/>
    </source>
</evidence>
<dbReference type="OrthoDB" id="8954335at2759"/>
<dbReference type="OMA" id="WDSPGLQ"/>
<keyword evidence="13" id="KW-0653">Protein transport</keyword>
<dbReference type="KEGG" id="nve:5511737"/>
<dbReference type="GO" id="GO:0005525">
    <property type="term" value="F:GTP binding"/>
    <property type="evidence" value="ECO:0007669"/>
    <property type="project" value="UniProtKB-KW"/>
</dbReference>
<keyword evidence="12" id="KW-0460">Magnesium</keyword>
<evidence type="ECO:0000256" key="4">
    <source>
        <dbReference type="ARBA" id="ARBA00022448"/>
    </source>
</evidence>
<dbReference type="eggNOG" id="ENOG502RV35">
    <property type="taxonomic scope" value="Eukaryota"/>
</dbReference>
<dbReference type="GO" id="GO:0046872">
    <property type="term" value="F:metal ion binding"/>
    <property type="evidence" value="ECO:0007669"/>
    <property type="project" value="UniProtKB-KW"/>
</dbReference>
<dbReference type="SUPFAM" id="SSF52540">
    <property type="entry name" value="P-loop containing nucleoside triphosphate hydrolases"/>
    <property type="match status" value="1"/>
</dbReference>
<evidence type="ECO:0000256" key="13">
    <source>
        <dbReference type="ARBA" id="ARBA00022927"/>
    </source>
</evidence>
<dbReference type="AlphaFoldDB" id="A7S8D1"/>
<evidence type="ECO:0000256" key="6">
    <source>
        <dbReference type="ARBA" id="ARBA00022640"/>
    </source>
</evidence>
<dbReference type="GO" id="GO:0015031">
    <property type="term" value="P:protein transport"/>
    <property type="evidence" value="ECO:0007669"/>
    <property type="project" value="UniProtKB-KW"/>
</dbReference>
<keyword evidence="14" id="KW-1133">Transmembrane helix</keyword>
<evidence type="ECO:0000313" key="20">
    <source>
        <dbReference type="Proteomes" id="UP000001593"/>
    </source>
</evidence>
<keyword evidence="10" id="KW-0378">Hydrolase</keyword>
<dbReference type="InterPro" id="IPR027417">
    <property type="entry name" value="P-loop_NTPase"/>
</dbReference>
<evidence type="ECO:0000256" key="7">
    <source>
        <dbReference type="ARBA" id="ARBA00022692"/>
    </source>
</evidence>
<dbReference type="PANTHER" id="PTHR10903">
    <property type="entry name" value="GTPASE, IMAP FAMILY MEMBER-RELATED"/>
    <property type="match status" value="1"/>
</dbReference>
<evidence type="ECO:0000256" key="17">
    <source>
        <dbReference type="ARBA" id="ARBA00024013"/>
    </source>
</evidence>
<dbReference type="EMBL" id="DS469597">
    <property type="protein sequence ID" value="EDO40080.1"/>
    <property type="molecule type" value="Genomic_DNA"/>
</dbReference>
<evidence type="ECO:0000256" key="14">
    <source>
        <dbReference type="ARBA" id="ARBA00022989"/>
    </source>
</evidence>
<keyword evidence="4" id="KW-0813">Transport</keyword>
<evidence type="ECO:0000313" key="19">
    <source>
        <dbReference type="EMBL" id="EDO40080.1"/>
    </source>
</evidence>